<dbReference type="InterPro" id="IPR027417">
    <property type="entry name" value="P-loop_NTPase"/>
</dbReference>
<sequence>MQLYQAIEQLLQQAASNHWRGLLVLQGDSTAPPYQVQWPQPALCMGGDYPVPLKSYRAYLGRAYSCVVLDFRQQQHADALAALAGTLVAGGLLVLQVDQQLSQFLKHLLQRQPAGLYIKQQLQPSETIELRGLPLPSLDIQPGTQLSAEQTEVLNELLEHQRTYPDQPALISAPRGRGKSTVLGALARHLLEANHPVIISAPSRHQANVVLRHGHLPITETTAPPRFVAPDALLADNAEPCQGTLLLDEAANLPRHMLEKLLQRYPGVIMATTTQGYECCGRGFLIQFQKTLQQRFTHARQLTLTEPFRYARGCPLEEWLEQRLLLQNGENAHFPGPTYSEQALKYIHSRAAALNEAELATCFSLLMDAHYQTSANDLKLLLDDDKQSLLLQYSGEQLTGVAWLAEEGCLTSGLADDIVAGRRRPPGSLLPQLLARHLRDPSIASARMLRVVRIAVRPSLQQQGLGSALLGHVDRLADEAGTALIGTSFGASAELVRFWNHNGYQSVRLGTRPDTVSGRYACVCVKASDRRLAPSIAQWAAFFQHELPGYAQLLKLSDELQLQLGSSATTSFTPYQASYQTLVHQRLLDFANGQFDFPSLQPTLLVNPEWLEASHLLACAAANQALPEAIQEQYAIHGRKDLLKALRQICFELSVKI</sequence>
<keyword evidence="4" id="KW-0067">ATP-binding</keyword>
<comment type="caution">
    <text evidence="7">The sequence shown here is derived from an EMBL/GenBank/DDBJ whole genome shotgun (WGS) entry which is preliminary data.</text>
</comment>
<keyword evidence="3" id="KW-0547">Nucleotide-binding</keyword>
<evidence type="ECO:0000256" key="3">
    <source>
        <dbReference type="ARBA" id="ARBA00022741"/>
    </source>
</evidence>
<dbReference type="InterPro" id="IPR013562">
    <property type="entry name" value="TmcA/NAT10_N"/>
</dbReference>
<proteinExistence type="predicted"/>
<dbReference type="InterPro" id="IPR032672">
    <property type="entry name" value="TmcA/NAT10/Kre33"/>
</dbReference>
<dbReference type="Gene3D" id="3.40.630.30">
    <property type="match status" value="1"/>
</dbReference>
<evidence type="ECO:0000256" key="5">
    <source>
        <dbReference type="ARBA" id="ARBA00023315"/>
    </source>
</evidence>
<dbReference type="Proteomes" id="UP000287410">
    <property type="component" value="Unassembled WGS sequence"/>
</dbReference>
<evidence type="ECO:0000259" key="6">
    <source>
        <dbReference type="PROSITE" id="PS51186"/>
    </source>
</evidence>
<dbReference type="PROSITE" id="PS51186">
    <property type="entry name" value="GNAT"/>
    <property type="match status" value="1"/>
</dbReference>
<evidence type="ECO:0000256" key="2">
    <source>
        <dbReference type="ARBA" id="ARBA00022694"/>
    </source>
</evidence>
<dbReference type="PANTHER" id="PTHR10925">
    <property type="entry name" value="N-ACETYLTRANSFERASE 10"/>
    <property type="match status" value="1"/>
</dbReference>
<feature type="domain" description="N-acetyltransferase" evidence="6">
    <location>
        <begin position="349"/>
        <end position="534"/>
    </location>
</feature>
<keyword evidence="8" id="KW-1185">Reference proteome</keyword>
<dbReference type="Pfam" id="PF13718">
    <property type="entry name" value="GNAT_acetyltr_2"/>
    <property type="match status" value="2"/>
</dbReference>
<evidence type="ECO:0000313" key="8">
    <source>
        <dbReference type="Proteomes" id="UP000287410"/>
    </source>
</evidence>
<dbReference type="SUPFAM" id="SSF52540">
    <property type="entry name" value="P-loop containing nucleoside triphosphate hydrolases"/>
    <property type="match status" value="1"/>
</dbReference>
<dbReference type="Gene3D" id="3.40.50.300">
    <property type="entry name" value="P-loop containing nucleotide triphosphate hydrolases"/>
    <property type="match status" value="1"/>
</dbReference>
<dbReference type="CDD" id="cd04301">
    <property type="entry name" value="NAT_SF"/>
    <property type="match status" value="1"/>
</dbReference>
<dbReference type="RefSeq" id="WP_126789967.1">
    <property type="nucleotide sequence ID" value="NZ_PIPN01000005.1"/>
</dbReference>
<keyword evidence="5" id="KW-0012">Acyltransferase</keyword>
<accession>A0ABY0BXE1</accession>
<evidence type="ECO:0000313" key="7">
    <source>
        <dbReference type="EMBL" id="RUO29029.1"/>
    </source>
</evidence>
<dbReference type="InterPro" id="IPR016181">
    <property type="entry name" value="Acyl_CoA_acyltransferase"/>
</dbReference>
<reference evidence="7 8" key="1">
    <citation type="journal article" date="2018" name="Front. Microbiol.">
        <title>Genome-Based Analysis Reveals the Taxonomy and Diversity of the Family Idiomarinaceae.</title>
        <authorList>
            <person name="Liu Y."/>
            <person name="Lai Q."/>
            <person name="Shao Z."/>
        </authorList>
    </citation>
    <scope>NUCLEOTIDE SEQUENCE [LARGE SCALE GENOMIC DNA]</scope>
    <source>
        <strain evidence="7 8">GBSy1</strain>
    </source>
</reference>
<dbReference type="Pfam" id="PF08351">
    <property type="entry name" value="TmcA_N"/>
    <property type="match status" value="1"/>
</dbReference>
<dbReference type="SUPFAM" id="SSF55729">
    <property type="entry name" value="Acyl-CoA N-acyltransferases (Nat)"/>
    <property type="match status" value="1"/>
</dbReference>
<dbReference type="InterPro" id="IPR000182">
    <property type="entry name" value="GNAT_dom"/>
</dbReference>
<name>A0ABY0BXE1_9GAMM</name>
<dbReference type="Gene3D" id="3.40.50.11040">
    <property type="match status" value="1"/>
</dbReference>
<evidence type="ECO:0000256" key="1">
    <source>
        <dbReference type="ARBA" id="ARBA00022679"/>
    </source>
</evidence>
<gene>
    <name evidence="7" type="ORF">CWE12_12150</name>
</gene>
<dbReference type="InterPro" id="IPR007807">
    <property type="entry name" value="TcmA/NAT10_helicase"/>
</dbReference>
<protein>
    <recommendedName>
        <fullName evidence="6">N-acetyltransferase domain-containing protein</fullName>
    </recommendedName>
</protein>
<keyword evidence="1" id="KW-0808">Transferase</keyword>
<dbReference type="Pfam" id="PF05127">
    <property type="entry name" value="NAT10_TcmA_helicase"/>
    <property type="match status" value="1"/>
</dbReference>
<keyword evidence="2" id="KW-0819">tRNA processing</keyword>
<dbReference type="PANTHER" id="PTHR10925:SF5">
    <property type="entry name" value="RNA CYTIDINE ACETYLTRANSFERASE"/>
    <property type="match status" value="1"/>
</dbReference>
<dbReference type="CDD" id="cd00009">
    <property type="entry name" value="AAA"/>
    <property type="match status" value="1"/>
</dbReference>
<organism evidence="7 8">
    <name type="scientific">Aliidiomarina sedimenti</name>
    <dbReference type="NCBI Taxonomy" id="1933879"/>
    <lineage>
        <taxon>Bacteria</taxon>
        <taxon>Pseudomonadati</taxon>
        <taxon>Pseudomonadota</taxon>
        <taxon>Gammaproteobacteria</taxon>
        <taxon>Alteromonadales</taxon>
        <taxon>Idiomarinaceae</taxon>
        <taxon>Aliidiomarina</taxon>
    </lineage>
</organism>
<evidence type="ECO:0000256" key="4">
    <source>
        <dbReference type="ARBA" id="ARBA00022840"/>
    </source>
</evidence>
<dbReference type="EMBL" id="PIPN01000005">
    <property type="protein sequence ID" value="RUO29029.1"/>
    <property type="molecule type" value="Genomic_DNA"/>
</dbReference>